<dbReference type="EMBL" id="SNXZ01000003">
    <property type="protein sequence ID" value="TDP97350.1"/>
    <property type="molecule type" value="Genomic_DNA"/>
</dbReference>
<proteinExistence type="predicted"/>
<sequence length="206" mass="22522">MPEIFINYRTGDGHHLATILDQKLRARFGDEHVFLDHNAIPAGAEFAEVLDKGVWSSTVLLCVIGPDWLTDSDDNGKPKIFDGNDWIHRELVLAFQHGVHVIPVIDERAAQPLRAEDLPAPLARLALLQYRTYRAREVDASIDRIVADLLALIPGLVDREAPDETTDTGQAISVENSGTIGANFFGPVHNNGGGTVAGMVTRGDRQ</sequence>
<dbReference type="AlphaFoldDB" id="A0A4R6SBN2"/>
<organism evidence="2 3">
    <name type="scientific">Labedaea rhizosphaerae</name>
    <dbReference type="NCBI Taxonomy" id="598644"/>
    <lineage>
        <taxon>Bacteria</taxon>
        <taxon>Bacillati</taxon>
        <taxon>Actinomycetota</taxon>
        <taxon>Actinomycetes</taxon>
        <taxon>Pseudonocardiales</taxon>
        <taxon>Pseudonocardiaceae</taxon>
        <taxon>Labedaea</taxon>
    </lineage>
</organism>
<evidence type="ECO:0000259" key="1">
    <source>
        <dbReference type="PROSITE" id="PS50104"/>
    </source>
</evidence>
<dbReference type="OrthoDB" id="4547231at2"/>
<feature type="domain" description="TIR" evidence="1">
    <location>
        <begin position="1"/>
        <end position="153"/>
    </location>
</feature>
<keyword evidence="3" id="KW-1185">Reference proteome</keyword>
<name>A0A4R6SBN2_LABRH</name>
<dbReference type="RefSeq" id="WP_133850566.1">
    <property type="nucleotide sequence ID" value="NZ_SNXZ01000003.1"/>
</dbReference>
<reference evidence="2 3" key="1">
    <citation type="submission" date="2019-03" db="EMBL/GenBank/DDBJ databases">
        <title>Genomic Encyclopedia of Type Strains, Phase IV (KMG-IV): sequencing the most valuable type-strain genomes for metagenomic binning, comparative biology and taxonomic classification.</title>
        <authorList>
            <person name="Goeker M."/>
        </authorList>
    </citation>
    <scope>NUCLEOTIDE SEQUENCE [LARGE SCALE GENOMIC DNA]</scope>
    <source>
        <strain evidence="2 3">DSM 45361</strain>
    </source>
</reference>
<dbReference type="Pfam" id="PF13676">
    <property type="entry name" value="TIR_2"/>
    <property type="match status" value="1"/>
</dbReference>
<dbReference type="SUPFAM" id="SSF52200">
    <property type="entry name" value="Toll/Interleukin receptor TIR domain"/>
    <property type="match status" value="1"/>
</dbReference>
<dbReference type="Gene3D" id="3.40.50.10140">
    <property type="entry name" value="Toll/interleukin-1 receptor homology (TIR) domain"/>
    <property type="match status" value="1"/>
</dbReference>
<comment type="caution">
    <text evidence="2">The sequence shown here is derived from an EMBL/GenBank/DDBJ whole genome shotgun (WGS) entry which is preliminary data.</text>
</comment>
<dbReference type="InterPro" id="IPR035897">
    <property type="entry name" value="Toll_tir_struct_dom_sf"/>
</dbReference>
<dbReference type="GO" id="GO:0007165">
    <property type="term" value="P:signal transduction"/>
    <property type="evidence" value="ECO:0007669"/>
    <property type="project" value="InterPro"/>
</dbReference>
<accession>A0A4R6SBN2</accession>
<dbReference type="PROSITE" id="PS50104">
    <property type="entry name" value="TIR"/>
    <property type="match status" value="1"/>
</dbReference>
<dbReference type="InterPro" id="IPR000157">
    <property type="entry name" value="TIR_dom"/>
</dbReference>
<protein>
    <submittedName>
        <fullName evidence="2">TIR domain-containing protein</fullName>
    </submittedName>
</protein>
<evidence type="ECO:0000313" key="3">
    <source>
        <dbReference type="Proteomes" id="UP000295444"/>
    </source>
</evidence>
<gene>
    <name evidence="2" type="ORF">EV186_103314</name>
</gene>
<dbReference type="Proteomes" id="UP000295444">
    <property type="component" value="Unassembled WGS sequence"/>
</dbReference>
<evidence type="ECO:0000313" key="2">
    <source>
        <dbReference type="EMBL" id="TDP97350.1"/>
    </source>
</evidence>